<dbReference type="AlphaFoldDB" id="A0A9D1MFZ1"/>
<keyword evidence="7 10" id="KW-0546">Nucleotide metabolism</keyword>
<dbReference type="CDD" id="cd00515">
    <property type="entry name" value="HAM1"/>
    <property type="match status" value="1"/>
</dbReference>
<dbReference type="GO" id="GO:0036220">
    <property type="term" value="F:ITP diphosphatase activity"/>
    <property type="evidence" value="ECO:0007669"/>
    <property type="project" value="UniProtKB-UniRule"/>
</dbReference>
<comment type="subunit">
    <text evidence="2 10">Homodimer.</text>
</comment>
<dbReference type="PANTHER" id="PTHR11067:SF9">
    <property type="entry name" value="INOSINE TRIPHOSPHATE PYROPHOSPHATASE"/>
    <property type="match status" value="1"/>
</dbReference>
<evidence type="ECO:0000256" key="9">
    <source>
        <dbReference type="ARBA" id="ARBA00052017"/>
    </source>
</evidence>
<feature type="binding site" evidence="10">
    <location>
        <position position="352"/>
    </location>
    <ligand>
        <name>substrate</name>
    </ligand>
</feature>
<evidence type="ECO:0000256" key="5">
    <source>
        <dbReference type="ARBA" id="ARBA00022801"/>
    </source>
</evidence>
<dbReference type="PROSITE" id="PS51186">
    <property type="entry name" value="GNAT"/>
    <property type="match status" value="1"/>
</dbReference>
<dbReference type="InterPro" id="IPR016181">
    <property type="entry name" value="Acyl_CoA_acyltransferase"/>
</dbReference>
<evidence type="ECO:0000256" key="2">
    <source>
        <dbReference type="ARBA" id="ARBA00011738"/>
    </source>
</evidence>
<dbReference type="PANTHER" id="PTHR11067">
    <property type="entry name" value="INOSINE TRIPHOSPHATE PYROPHOSPHATASE/HAM1 PROTEIN"/>
    <property type="match status" value="1"/>
</dbReference>
<dbReference type="SUPFAM" id="SSF55729">
    <property type="entry name" value="Acyl-CoA N-acyltransferases (Nat)"/>
    <property type="match status" value="1"/>
</dbReference>
<dbReference type="GO" id="GO:0009146">
    <property type="term" value="P:purine nucleoside triphosphate catabolic process"/>
    <property type="evidence" value="ECO:0007669"/>
    <property type="project" value="UniProtKB-UniRule"/>
</dbReference>
<comment type="cofactor">
    <cofactor evidence="10">
        <name>Mg(2+)</name>
        <dbReference type="ChEBI" id="CHEBI:18420"/>
    </cofactor>
    <text evidence="10">Binds 1 Mg(2+) ion per subunit.</text>
</comment>
<dbReference type="GO" id="GO:0035870">
    <property type="term" value="F:dITP diphosphatase activity"/>
    <property type="evidence" value="ECO:0007669"/>
    <property type="project" value="UniProtKB-UniRule"/>
</dbReference>
<dbReference type="GO" id="GO:0046872">
    <property type="term" value="F:metal ion binding"/>
    <property type="evidence" value="ECO:0007669"/>
    <property type="project" value="UniProtKB-KW"/>
</dbReference>
<feature type="binding site" evidence="10">
    <location>
        <begin position="188"/>
        <end position="193"/>
    </location>
    <ligand>
        <name>substrate</name>
    </ligand>
</feature>
<dbReference type="GO" id="GO:0000166">
    <property type="term" value="F:nucleotide binding"/>
    <property type="evidence" value="ECO:0007669"/>
    <property type="project" value="UniProtKB-KW"/>
</dbReference>
<dbReference type="InterPro" id="IPR029001">
    <property type="entry name" value="ITPase-like_fam"/>
</dbReference>
<organism evidence="13 14">
    <name type="scientific">Candidatus Scatosoma pullistercoris</name>
    <dbReference type="NCBI Taxonomy" id="2840934"/>
    <lineage>
        <taxon>Bacteria</taxon>
        <taxon>Bacillati</taxon>
        <taxon>Bacillota</taxon>
        <taxon>Clostridia</taxon>
        <taxon>Candidatus Scatosoma</taxon>
    </lineage>
</organism>
<dbReference type="GO" id="GO:0016747">
    <property type="term" value="F:acyltransferase activity, transferring groups other than amino-acyl groups"/>
    <property type="evidence" value="ECO:0007669"/>
    <property type="project" value="InterPro"/>
</dbReference>
<protein>
    <recommendedName>
        <fullName evidence="10">dITP/XTP pyrophosphatase</fullName>
        <ecNumber evidence="10">3.6.1.66</ecNumber>
    </recommendedName>
    <alternativeName>
        <fullName evidence="10">Non-canonical purine NTP pyrophosphatase</fullName>
    </alternativeName>
    <alternativeName>
        <fullName evidence="10">Non-standard purine NTP pyrophosphatase</fullName>
    </alternativeName>
    <alternativeName>
        <fullName evidence="10">Nucleoside-triphosphate diphosphatase</fullName>
    </alternativeName>
    <alternativeName>
        <fullName evidence="10">Nucleoside-triphosphate pyrophosphatase</fullName>
        <shortName evidence="10">NTPase</shortName>
    </alternativeName>
</protein>
<evidence type="ECO:0000256" key="3">
    <source>
        <dbReference type="ARBA" id="ARBA00022723"/>
    </source>
</evidence>
<dbReference type="Pfam" id="PF01725">
    <property type="entry name" value="Ham1p_like"/>
    <property type="match status" value="1"/>
</dbReference>
<evidence type="ECO:0000256" key="7">
    <source>
        <dbReference type="ARBA" id="ARBA00023080"/>
    </source>
</evidence>
<comment type="catalytic activity">
    <reaction evidence="10">
        <text>ITP + H2O = IMP + diphosphate + H(+)</text>
        <dbReference type="Rhea" id="RHEA:29399"/>
        <dbReference type="ChEBI" id="CHEBI:15377"/>
        <dbReference type="ChEBI" id="CHEBI:15378"/>
        <dbReference type="ChEBI" id="CHEBI:33019"/>
        <dbReference type="ChEBI" id="CHEBI:58053"/>
        <dbReference type="ChEBI" id="CHEBI:61402"/>
        <dbReference type="EC" id="3.6.1.66"/>
    </reaction>
</comment>
<dbReference type="NCBIfam" id="TIGR00042">
    <property type="entry name" value="RdgB/HAM1 family non-canonical purine NTP pyrophosphatase"/>
    <property type="match status" value="1"/>
</dbReference>
<dbReference type="InterPro" id="IPR002637">
    <property type="entry name" value="RdgB/HAM1"/>
</dbReference>
<evidence type="ECO:0000256" key="6">
    <source>
        <dbReference type="ARBA" id="ARBA00022842"/>
    </source>
</evidence>
<reference evidence="13" key="1">
    <citation type="submission" date="2020-10" db="EMBL/GenBank/DDBJ databases">
        <authorList>
            <person name="Gilroy R."/>
        </authorList>
    </citation>
    <scope>NUCLEOTIDE SEQUENCE</scope>
    <source>
        <strain evidence="13">11687</strain>
    </source>
</reference>
<feature type="binding site" evidence="10">
    <location>
        <begin position="357"/>
        <end position="358"/>
    </location>
    <ligand>
        <name>substrate</name>
    </ligand>
</feature>
<dbReference type="Gene3D" id="3.90.950.10">
    <property type="match status" value="1"/>
</dbReference>
<comment type="caution">
    <text evidence="13">The sequence shown here is derived from an EMBL/GenBank/DDBJ whole genome shotgun (WGS) entry which is preliminary data.</text>
</comment>
<evidence type="ECO:0000313" key="13">
    <source>
        <dbReference type="EMBL" id="HIU59574.1"/>
    </source>
</evidence>
<feature type="binding site" evidence="10">
    <location>
        <position position="249"/>
    </location>
    <ligand>
        <name>substrate</name>
    </ligand>
</feature>
<evidence type="ECO:0000256" key="1">
    <source>
        <dbReference type="ARBA" id="ARBA00008023"/>
    </source>
</evidence>
<dbReference type="Pfam" id="PF00583">
    <property type="entry name" value="Acetyltransf_1"/>
    <property type="match status" value="1"/>
</dbReference>
<evidence type="ECO:0000256" key="10">
    <source>
        <dbReference type="HAMAP-Rule" id="MF_01405"/>
    </source>
</evidence>
<feature type="binding site" evidence="10">
    <location>
        <position position="219"/>
    </location>
    <ligand>
        <name>Mg(2+)</name>
        <dbReference type="ChEBI" id="CHEBI:18420"/>
    </ligand>
</feature>
<evidence type="ECO:0000256" key="8">
    <source>
        <dbReference type="ARBA" id="ARBA00051875"/>
    </source>
</evidence>
<evidence type="ECO:0000259" key="12">
    <source>
        <dbReference type="PROSITE" id="PS51186"/>
    </source>
</evidence>
<sequence>MEIRIEKTRKQEAAAVAEMYRQGSALLLARGVDQWQNGYPALKDVLSDIEAGISFLLFADGEPAASMAIVSREPTYDRIYGGNWLTGEGRYLAVHRVCVRDGFRRLGLTGRLYAFAAEKALQEGCVSLRADTHEKNIAMRGALAKNGFRECGRIFLADGAERVAYEKILTKEEVQEMQTEKKRLVVATGNAHKLREIAEIFPDCEVIGQKAAGFDGEAEETGTTFAENALIKARTAAKALGCPALADDSGICVEALGGAPGVYSARYAGGHGDDAANRALLLKNLEGAADRRAYFESAVALVYPDGREIVAQGRTYGEILSEDTGENGFGYDCIFRSDDLGKSFGLASAEEKNAVSHRYRALRNLLEKLGGSL</sequence>
<evidence type="ECO:0000256" key="11">
    <source>
        <dbReference type="RuleBase" id="RU003781"/>
    </source>
</evidence>
<feature type="active site" description="Proton acceptor" evidence="10">
    <location>
        <position position="248"/>
    </location>
</feature>
<proteinExistence type="inferred from homology"/>
<dbReference type="CDD" id="cd04301">
    <property type="entry name" value="NAT_SF"/>
    <property type="match status" value="1"/>
</dbReference>
<dbReference type="FunFam" id="3.90.950.10:FF:000001">
    <property type="entry name" value="dITP/XTP pyrophosphatase"/>
    <property type="match status" value="1"/>
</dbReference>
<comment type="catalytic activity">
    <reaction evidence="9 10">
        <text>XTP + H2O = XMP + diphosphate + H(+)</text>
        <dbReference type="Rhea" id="RHEA:28610"/>
        <dbReference type="ChEBI" id="CHEBI:15377"/>
        <dbReference type="ChEBI" id="CHEBI:15378"/>
        <dbReference type="ChEBI" id="CHEBI:33019"/>
        <dbReference type="ChEBI" id="CHEBI:57464"/>
        <dbReference type="ChEBI" id="CHEBI:61314"/>
        <dbReference type="EC" id="3.6.1.66"/>
    </reaction>
</comment>
<comment type="function">
    <text evidence="10">Pyrophosphatase that catalyzes the hydrolysis of nucleoside triphosphates to their monophosphate derivatives, with a high preference for the non-canonical purine nucleotides XTP (xanthosine triphosphate), dITP (deoxyinosine triphosphate) and ITP. Seems to function as a house-cleaning enzyme that removes non-canonical purine nucleotides from the nucleotide pool, thus preventing their incorporation into DNA/RNA and avoiding chromosomal lesions.</text>
</comment>
<dbReference type="EC" id="3.6.1.66" evidence="10"/>
<dbReference type="Proteomes" id="UP000824081">
    <property type="component" value="Unassembled WGS sequence"/>
</dbReference>
<feature type="domain" description="N-acetyltransferase" evidence="12">
    <location>
        <begin position="1"/>
        <end position="172"/>
    </location>
</feature>
<feature type="binding site" evidence="10">
    <location>
        <begin position="329"/>
        <end position="332"/>
    </location>
    <ligand>
        <name>substrate</name>
    </ligand>
</feature>
<dbReference type="GO" id="GO:0017111">
    <property type="term" value="F:ribonucleoside triphosphate phosphatase activity"/>
    <property type="evidence" value="ECO:0007669"/>
    <property type="project" value="InterPro"/>
</dbReference>
<keyword evidence="4 10" id="KW-0547">Nucleotide-binding</keyword>
<feature type="binding site" evidence="10">
    <location>
        <position position="248"/>
    </location>
    <ligand>
        <name>Mg(2+)</name>
        <dbReference type="ChEBI" id="CHEBI:18420"/>
    </ligand>
</feature>
<dbReference type="HAMAP" id="MF_01405">
    <property type="entry name" value="Non_canon_purine_NTPase"/>
    <property type="match status" value="1"/>
</dbReference>
<comment type="catalytic activity">
    <reaction evidence="8 10">
        <text>dITP + H2O = dIMP + diphosphate + H(+)</text>
        <dbReference type="Rhea" id="RHEA:28342"/>
        <dbReference type="ChEBI" id="CHEBI:15377"/>
        <dbReference type="ChEBI" id="CHEBI:15378"/>
        <dbReference type="ChEBI" id="CHEBI:33019"/>
        <dbReference type="ChEBI" id="CHEBI:61194"/>
        <dbReference type="ChEBI" id="CHEBI:61382"/>
        <dbReference type="EC" id="3.6.1.66"/>
    </reaction>
</comment>
<dbReference type="SUPFAM" id="SSF52972">
    <property type="entry name" value="ITPase-like"/>
    <property type="match status" value="1"/>
</dbReference>
<gene>
    <name evidence="13" type="primary">rdgB</name>
    <name evidence="13" type="ORF">IAC57_05660</name>
</gene>
<evidence type="ECO:0000256" key="4">
    <source>
        <dbReference type="ARBA" id="ARBA00022741"/>
    </source>
</evidence>
<dbReference type="InterPro" id="IPR000182">
    <property type="entry name" value="GNAT_dom"/>
</dbReference>
<dbReference type="Gene3D" id="3.40.630.30">
    <property type="match status" value="1"/>
</dbReference>
<dbReference type="GO" id="GO:0009117">
    <property type="term" value="P:nucleotide metabolic process"/>
    <property type="evidence" value="ECO:0007669"/>
    <property type="project" value="UniProtKB-KW"/>
</dbReference>
<keyword evidence="3 10" id="KW-0479">Metal-binding</keyword>
<reference evidence="13" key="2">
    <citation type="journal article" date="2021" name="PeerJ">
        <title>Extensive microbial diversity within the chicken gut microbiome revealed by metagenomics and culture.</title>
        <authorList>
            <person name="Gilroy R."/>
            <person name="Ravi A."/>
            <person name="Getino M."/>
            <person name="Pursley I."/>
            <person name="Horton D.L."/>
            <person name="Alikhan N.F."/>
            <person name="Baker D."/>
            <person name="Gharbi K."/>
            <person name="Hall N."/>
            <person name="Watson M."/>
            <person name="Adriaenssens E.M."/>
            <person name="Foster-Nyarko E."/>
            <person name="Jarju S."/>
            <person name="Secka A."/>
            <person name="Antonio M."/>
            <person name="Oren A."/>
            <person name="Chaudhuri R.R."/>
            <person name="La Ragione R."/>
            <person name="Hildebrand F."/>
            <person name="Pallen M.J."/>
        </authorList>
    </citation>
    <scope>NUCLEOTIDE SEQUENCE</scope>
    <source>
        <strain evidence="13">11687</strain>
    </source>
</reference>
<comment type="similarity">
    <text evidence="1 10 11">Belongs to the HAM1 NTPase family.</text>
</comment>
<dbReference type="GO" id="GO:0036222">
    <property type="term" value="F:XTP diphosphatase activity"/>
    <property type="evidence" value="ECO:0007669"/>
    <property type="project" value="UniProtKB-UniRule"/>
</dbReference>
<dbReference type="EMBL" id="DVMZ01000149">
    <property type="protein sequence ID" value="HIU59574.1"/>
    <property type="molecule type" value="Genomic_DNA"/>
</dbReference>
<dbReference type="GO" id="GO:0005829">
    <property type="term" value="C:cytosol"/>
    <property type="evidence" value="ECO:0007669"/>
    <property type="project" value="TreeGrafter"/>
</dbReference>
<keyword evidence="5 10" id="KW-0378">Hydrolase</keyword>
<dbReference type="InterPro" id="IPR020922">
    <property type="entry name" value="dITP/XTP_pyrophosphatase"/>
</dbReference>
<evidence type="ECO:0000313" key="14">
    <source>
        <dbReference type="Proteomes" id="UP000824081"/>
    </source>
</evidence>
<keyword evidence="6 10" id="KW-0460">Magnesium</keyword>
<accession>A0A9D1MFZ1</accession>
<name>A0A9D1MFZ1_9FIRM</name>